<dbReference type="PROSITE" id="PS51257">
    <property type="entry name" value="PROKAR_LIPOPROTEIN"/>
    <property type="match status" value="1"/>
</dbReference>
<dbReference type="Gene3D" id="3.40.50.10610">
    <property type="entry name" value="ABC-type transport auxiliary lipoprotein component"/>
    <property type="match status" value="1"/>
</dbReference>
<evidence type="ECO:0000313" key="4">
    <source>
        <dbReference type="Proteomes" id="UP000269923"/>
    </source>
</evidence>
<evidence type="ECO:0000313" key="3">
    <source>
        <dbReference type="EMBL" id="RRD91583.1"/>
    </source>
</evidence>
<keyword evidence="1" id="KW-0732">Signal</keyword>
<comment type="caution">
    <text evidence="3">The sequence shown here is derived from an EMBL/GenBank/DDBJ whole genome shotgun (WGS) entry which is preliminary data.</text>
</comment>
<proteinExistence type="predicted"/>
<gene>
    <name evidence="3" type="ORF">EII21_00700</name>
</gene>
<dbReference type="STRING" id="1121352.GCA_000620925_00530"/>
<evidence type="ECO:0000259" key="2">
    <source>
        <dbReference type="Pfam" id="PF03886"/>
    </source>
</evidence>
<sequence>MRRFAFTLAAAAAFLSACAAAPQTEYYQLPDSAFHAPRQTPNVLNVVLAEPLNSSGLLYQTDPHRVNIAQKNLWAEPLQQALSSALANKLNRVGGAFQPQHLAAGKTAALTVYLDRFQGTFHGHTEISGYARRSNGSVQSFQVRTPQQGDGYGAMLDSLNQGLDEVARQIAP</sequence>
<evidence type="ECO:0000256" key="1">
    <source>
        <dbReference type="SAM" id="SignalP"/>
    </source>
</evidence>
<dbReference type="SUPFAM" id="SSF159594">
    <property type="entry name" value="XCC0632-like"/>
    <property type="match status" value="1"/>
</dbReference>
<dbReference type="OrthoDB" id="8536577at2"/>
<reference evidence="3 4" key="1">
    <citation type="submission" date="2018-11" db="EMBL/GenBank/DDBJ databases">
        <title>Genomes From Bacteria Associated with the Canine Oral Cavity: a Test Case for Automated Genome-Based Taxonomic Assignment.</title>
        <authorList>
            <person name="Coil D.A."/>
            <person name="Jospin G."/>
            <person name="Darling A.E."/>
            <person name="Wallis C."/>
            <person name="Davis I.J."/>
            <person name="Harris S."/>
            <person name="Eisen J.A."/>
            <person name="Holcombe L.J."/>
            <person name="O'Flynn C."/>
        </authorList>
    </citation>
    <scope>NUCLEOTIDE SEQUENCE [LARGE SCALE GENOMIC DNA]</scope>
    <source>
        <strain evidence="3 4">COT-280</strain>
    </source>
</reference>
<feature type="signal peptide" evidence="1">
    <location>
        <begin position="1"/>
        <end position="19"/>
    </location>
</feature>
<dbReference type="Pfam" id="PF03886">
    <property type="entry name" value="ABC_trans_aux"/>
    <property type="match status" value="1"/>
</dbReference>
<protein>
    <recommendedName>
        <fullName evidence="2">ABC-type transport auxiliary lipoprotein component domain-containing protein</fullName>
    </recommendedName>
</protein>
<dbReference type="Proteomes" id="UP000269923">
    <property type="component" value="Unassembled WGS sequence"/>
</dbReference>
<keyword evidence="4" id="KW-1185">Reference proteome</keyword>
<organism evidence="3 4">
    <name type="scientific">Conchiformibius steedae</name>
    <dbReference type="NCBI Taxonomy" id="153493"/>
    <lineage>
        <taxon>Bacteria</taxon>
        <taxon>Pseudomonadati</taxon>
        <taxon>Pseudomonadota</taxon>
        <taxon>Betaproteobacteria</taxon>
        <taxon>Neisseriales</taxon>
        <taxon>Neisseriaceae</taxon>
        <taxon>Conchiformibius</taxon>
    </lineage>
</organism>
<feature type="domain" description="ABC-type transport auxiliary lipoprotein component" evidence="2">
    <location>
        <begin position="37"/>
        <end position="171"/>
    </location>
</feature>
<dbReference type="AlphaFoldDB" id="A0A3P2AD69"/>
<dbReference type="RefSeq" id="WP_124793781.1">
    <property type="nucleotide sequence ID" value="NZ_RQYC01000001.1"/>
</dbReference>
<name>A0A3P2AD69_9NEIS</name>
<accession>A0A3P2AD69</accession>
<dbReference type="EMBL" id="RQYC01000001">
    <property type="protein sequence ID" value="RRD91583.1"/>
    <property type="molecule type" value="Genomic_DNA"/>
</dbReference>
<dbReference type="InterPro" id="IPR005586">
    <property type="entry name" value="ABC_trans_aux"/>
</dbReference>
<feature type="chain" id="PRO_5017993604" description="ABC-type transport auxiliary lipoprotein component domain-containing protein" evidence="1">
    <location>
        <begin position="20"/>
        <end position="172"/>
    </location>
</feature>